<dbReference type="Pfam" id="PF04749">
    <property type="entry name" value="PLAC8"/>
    <property type="match status" value="1"/>
</dbReference>
<dbReference type="Gramene" id="OB07G24030.1">
    <property type="protein sequence ID" value="OB07G24030.1"/>
    <property type="gene ID" value="OB07G24030"/>
</dbReference>
<feature type="region of interest" description="Disordered" evidence="1">
    <location>
        <begin position="1"/>
        <end position="25"/>
    </location>
</feature>
<proteinExistence type="predicted"/>
<evidence type="ECO:0000313" key="4">
    <source>
        <dbReference type="Proteomes" id="UP000006038"/>
    </source>
</evidence>
<organism evidence="3">
    <name type="scientific">Oryza brachyantha</name>
    <name type="common">malo sina</name>
    <dbReference type="NCBI Taxonomy" id="4533"/>
    <lineage>
        <taxon>Eukaryota</taxon>
        <taxon>Viridiplantae</taxon>
        <taxon>Streptophyta</taxon>
        <taxon>Embryophyta</taxon>
        <taxon>Tracheophyta</taxon>
        <taxon>Spermatophyta</taxon>
        <taxon>Magnoliopsida</taxon>
        <taxon>Liliopsida</taxon>
        <taxon>Poales</taxon>
        <taxon>Poaceae</taxon>
        <taxon>BOP clade</taxon>
        <taxon>Oryzoideae</taxon>
        <taxon>Oryzeae</taxon>
        <taxon>Oryzinae</taxon>
        <taxon>Oryza</taxon>
    </lineage>
</organism>
<dbReference type="KEGG" id="obr:102714937"/>
<dbReference type="eggNOG" id="ENOG502QPME">
    <property type="taxonomic scope" value="Eukaryota"/>
</dbReference>
<feature type="region of interest" description="Disordered" evidence="1">
    <location>
        <begin position="248"/>
        <end position="268"/>
    </location>
</feature>
<dbReference type="PANTHER" id="PTHR15907">
    <property type="entry name" value="DUF614 FAMILY PROTEIN-RELATED"/>
    <property type="match status" value="1"/>
</dbReference>
<dbReference type="OMA" id="LEMNNVH"/>
<feature type="transmembrane region" description="Helical" evidence="2">
    <location>
        <begin position="114"/>
        <end position="136"/>
    </location>
</feature>
<dbReference type="NCBIfam" id="TIGR01571">
    <property type="entry name" value="A_thal_Cys_rich"/>
    <property type="match status" value="1"/>
</dbReference>
<name>J3MLX1_ORYBR</name>
<dbReference type="OrthoDB" id="1045822at2759"/>
<keyword evidence="2" id="KW-0472">Membrane</keyword>
<dbReference type="EnsemblPlants" id="OB07G24030.1">
    <property type="protein sequence ID" value="OB07G24030.1"/>
    <property type="gene ID" value="OB07G24030"/>
</dbReference>
<evidence type="ECO:0000313" key="3">
    <source>
        <dbReference type="EnsemblPlants" id="OB07G24030.1"/>
    </source>
</evidence>
<gene>
    <name evidence="3" type="primary">LOC102714937</name>
</gene>
<dbReference type="Proteomes" id="UP000006038">
    <property type="component" value="Chromosome 7"/>
</dbReference>
<keyword evidence="2" id="KW-0812">Transmembrane</keyword>
<reference evidence="3" key="1">
    <citation type="journal article" date="2013" name="Nat. Commun.">
        <title>Whole-genome sequencing of Oryza brachyantha reveals mechanisms underlying Oryza genome evolution.</title>
        <authorList>
            <person name="Chen J."/>
            <person name="Huang Q."/>
            <person name="Gao D."/>
            <person name="Wang J."/>
            <person name="Lang Y."/>
            <person name="Liu T."/>
            <person name="Li B."/>
            <person name="Bai Z."/>
            <person name="Luis Goicoechea J."/>
            <person name="Liang C."/>
            <person name="Chen C."/>
            <person name="Zhang W."/>
            <person name="Sun S."/>
            <person name="Liao Y."/>
            <person name="Zhang X."/>
            <person name="Yang L."/>
            <person name="Song C."/>
            <person name="Wang M."/>
            <person name="Shi J."/>
            <person name="Liu G."/>
            <person name="Liu J."/>
            <person name="Zhou H."/>
            <person name="Zhou W."/>
            <person name="Yu Q."/>
            <person name="An N."/>
            <person name="Chen Y."/>
            <person name="Cai Q."/>
            <person name="Wang B."/>
            <person name="Liu B."/>
            <person name="Min J."/>
            <person name="Huang Y."/>
            <person name="Wu H."/>
            <person name="Li Z."/>
            <person name="Zhang Y."/>
            <person name="Yin Y."/>
            <person name="Song W."/>
            <person name="Jiang J."/>
            <person name="Jackson S.A."/>
            <person name="Wing R.A."/>
            <person name="Wang J."/>
            <person name="Chen M."/>
        </authorList>
    </citation>
    <scope>NUCLEOTIDE SEQUENCE [LARGE SCALE GENOMIC DNA]</scope>
    <source>
        <strain evidence="3">cv. IRGC 101232</strain>
    </source>
</reference>
<dbReference type="STRING" id="4533.J3MLX1"/>
<feature type="transmembrane region" description="Helical" evidence="2">
    <location>
        <begin position="142"/>
        <end position="161"/>
    </location>
</feature>
<dbReference type="RefSeq" id="XP_015694460.1">
    <property type="nucleotide sequence ID" value="XM_015838974.2"/>
</dbReference>
<keyword evidence="2" id="KW-1133">Transmembrane helix</keyword>
<sequence length="268" mass="29058">MAAAAREEEEEEVASTAAREREWEGEGEAMAVLDFDMLCASVAMAAERRKDSAAAAAAVAATVEGGGGGGGVQRMWEGDVVLDCLEDRRIALEAACCPCYRFGKNMRRANLGSCFLQAMVYFISLVAILVSLIAFSVTRHNIYLYMGLSSVLLIAIYTGYFRRRIRKQFNIRGTDSSLDDCVLHLICPCCTLCQEARTLEINNVQCGVWHGRGDTICLGSNGEGNKAFAALHKSSFVPIKSPELCGMDRTSSGANEHEPLVPSAQPEQ</sequence>
<evidence type="ECO:0000256" key="2">
    <source>
        <dbReference type="SAM" id="Phobius"/>
    </source>
</evidence>
<reference evidence="3" key="2">
    <citation type="submission" date="2013-04" db="UniProtKB">
        <authorList>
            <consortium name="EnsemblPlants"/>
        </authorList>
    </citation>
    <scope>IDENTIFICATION</scope>
</reference>
<evidence type="ECO:0000256" key="1">
    <source>
        <dbReference type="SAM" id="MobiDB-lite"/>
    </source>
</evidence>
<accession>J3MLX1</accession>
<dbReference type="AlphaFoldDB" id="J3MLX1"/>
<dbReference type="InterPro" id="IPR006461">
    <property type="entry name" value="PLAC_motif_containing"/>
</dbReference>
<evidence type="ECO:0008006" key="5">
    <source>
        <dbReference type="Google" id="ProtNLM"/>
    </source>
</evidence>
<protein>
    <recommendedName>
        <fullName evidence="5">PLAC8 family protein</fullName>
    </recommendedName>
</protein>
<dbReference type="GeneID" id="102714937"/>
<dbReference type="HOGENOM" id="CLU_091500_0_0_1"/>
<keyword evidence="4" id="KW-1185">Reference proteome</keyword>